<dbReference type="Proteomes" id="UP000724874">
    <property type="component" value="Unassembled WGS sequence"/>
</dbReference>
<dbReference type="EMBL" id="JADNYJ010000140">
    <property type="protein sequence ID" value="KAF8880444.1"/>
    <property type="molecule type" value="Genomic_DNA"/>
</dbReference>
<proteinExistence type="predicted"/>
<organism evidence="1 2">
    <name type="scientific">Gymnopilus junonius</name>
    <name type="common">Spectacular rustgill mushroom</name>
    <name type="synonym">Gymnopilus spectabilis subsp. junonius</name>
    <dbReference type="NCBI Taxonomy" id="109634"/>
    <lineage>
        <taxon>Eukaryota</taxon>
        <taxon>Fungi</taxon>
        <taxon>Dikarya</taxon>
        <taxon>Basidiomycota</taxon>
        <taxon>Agaricomycotina</taxon>
        <taxon>Agaricomycetes</taxon>
        <taxon>Agaricomycetidae</taxon>
        <taxon>Agaricales</taxon>
        <taxon>Agaricineae</taxon>
        <taxon>Hymenogastraceae</taxon>
        <taxon>Gymnopilus</taxon>
    </lineage>
</organism>
<gene>
    <name evidence="1" type="ORF">CPB84DRAFT_275329</name>
</gene>
<keyword evidence="2" id="KW-1185">Reference proteome</keyword>
<reference evidence="1" key="1">
    <citation type="submission" date="2020-11" db="EMBL/GenBank/DDBJ databases">
        <authorList>
            <consortium name="DOE Joint Genome Institute"/>
            <person name="Ahrendt S."/>
            <person name="Riley R."/>
            <person name="Andreopoulos W."/>
            <person name="LaButti K."/>
            <person name="Pangilinan J."/>
            <person name="Ruiz-duenas F.J."/>
            <person name="Barrasa J.M."/>
            <person name="Sanchez-Garcia M."/>
            <person name="Camarero S."/>
            <person name="Miyauchi S."/>
            <person name="Serrano A."/>
            <person name="Linde D."/>
            <person name="Babiker R."/>
            <person name="Drula E."/>
            <person name="Ayuso-Fernandez I."/>
            <person name="Pacheco R."/>
            <person name="Padilla G."/>
            <person name="Ferreira P."/>
            <person name="Barriuso J."/>
            <person name="Kellner H."/>
            <person name="Castanera R."/>
            <person name="Alfaro M."/>
            <person name="Ramirez L."/>
            <person name="Pisabarro A.G."/>
            <person name="Kuo A."/>
            <person name="Tritt A."/>
            <person name="Lipzen A."/>
            <person name="He G."/>
            <person name="Yan M."/>
            <person name="Ng V."/>
            <person name="Cullen D."/>
            <person name="Martin F."/>
            <person name="Rosso M.-N."/>
            <person name="Henrissat B."/>
            <person name="Hibbett D."/>
            <person name="Martinez A.T."/>
            <person name="Grigoriev I.V."/>
        </authorList>
    </citation>
    <scope>NUCLEOTIDE SEQUENCE</scope>
    <source>
        <strain evidence="1">AH 44721</strain>
    </source>
</reference>
<sequence>MLPQELVDLVMDDLASMNDTDTLRNSIYVSRAYHAPARKHVFANLEIVVDESVGSRARRLRKILENDLGLQRGIRSFKMHLSAEKNCEGRFWQHSKDLVAPNSFTRFGVFKEHVLWLTRVVSQAKVRKYSFVVEGSPLYWDTLDRCSQSLMLSICSSPVLETLELVNVLNLPATMITGVPTDGPKGSLHHLVLGKSTVRDEDLH</sequence>
<evidence type="ECO:0000313" key="1">
    <source>
        <dbReference type="EMBL" id="KAF8880444.1"/>
    </source>
</evidence>
<accession>A0A9P5NEN3</accession>
<dbReference type="OrthoDB" id="2745898at2759"/>
<protein>
    <submittedName>
        <fullName evidence="1">Uncharacterized protein</fullName>
    </submittedName>
</protein>
<name>A0A9P5NEN3_GYMJU</name>
<dbReference type="AlphaFoldDB" id="A0A9P5NEN3"/>
<comment type="caution">
    <text evidence="1">The sequence shown here is derived from an EMBL/GenBank/DDBJ whole genome shotgun (WGS) entry which is preliminary data.</text>
</comment>
<evidence type="ECO:0000313" key="2">
    <source>
        <dbReference type="Proteomes" id="UP000724874"/>
    </source>
</evidence>